<organism evidence="8 9">
    <name type="scientific">Paracoccus homiensis</name>
    <dbReference type="NCBI Taxonomy" id="364199"/>
    <lineage>
        <taxon>Bacteria</taxon>
        <taxon>Pseudomonadati</taxon>
        <taxon>Pseudomonadota</taxon>
        <taxon>Alphaproteobacteria</taxon>
        <taxon>Rhodobacterales</taxon>
        <taxon>Paracoccaceae</taxon>
        <taxon>Paracoccus</taxon>
    </lineage>
</organism>
<evidence type="ECO:0000256" key="4">
    <source>
        <dbReference type="ARBA" id="ARBA00023136"/>
    </source>
</evidence>
<dbReference type="AlphaFoldDB" id="A0A1H9Z6Y1"/>
<dbReference type="InterPro" id="IPR039910">
    <property type="entry name" value="D15-like"/>
</dbReference>
<evidence type="ECO:0000259" key="7">
    <source>
        <dbReference type="Pfam" id="PF07244"/>
    </source>
</evidence>
<dbReference type="InterPro" id="IPR000184">
    <property type="entry name" value="Bac_surfAg_D15"/>
</dbReference>
<keyword evidence="5" id="KW-0732">Signal</keyword>
<comment type="subcellular location">
    <subcellularLocation>
        <location evidence="1">Membrane</location>
    </subcellularLocation>
</comment>
<dbReference type="EMBL" id="FOHO01000001">
    <property type="protein sequence ID" value="SES77259.1"/>
    <property type="molecule type" value="Genomic_DNA"/>
</dbReference>
<feature type="domain" description="POTRA" evidence="7">
    <location>
        <begin position="217"/>
        <end position="290"/>
    </location>
</feature>
<dbReference type="Gene3D" id="3.10.20.310">
    <property type="entry name" value="membrane protein fhac"/>
    <property type="match status" value="1"/>
</dbReference>
<evidence type="ECO:0000259" key="6">
    <source>
        <dbReference type="Pfam" id="PF01103"/>
    </source>
</evidence>
<keyword evidence="3" id="KW-0812">Transmembrane</keyword>
<dbReference type="RefSeq" id="WP_090732112.1">
    <property type="nucleotide sequence ID" value="NZ_FOHO01000001.1"/>
</dbReference>
<dbReference type="PROSITE" id="PS51257">
    <property type="entry name" value="PROKAR_LIPOPROTEIN"/>
    <property type="match status" value="1"/>
</dbReference>
<evidence type="ECO:0000256" key="5">
    <source>
        <dbReference type="SAM" id="SignalP"/>
    </source>
</evidence>
<evidence type="ECO:0000313" key="9">
    <source>
        <dbReference type="Proteomes" id="UP000199180"/>
    </source>
</evidence>
<sequence>MRAYVKAMLIAGTALGCGTMALAQSSSPFSGLLGGGEEIEGPVDLDIRVDGGDDGIANAIRNTSLIAGALKEERNNPQDVLAAARADYARILGTLYDQGYYSALIFITLDGVEAAEIAPLDAPAAVTNVVVTVDPGPRFRFSRAAIAPVAPDSDIPDEYAQGETAGTGTIKSAALAGVDGWRNQGHAKADLAGQQIVADHAQSTVDSQIALNPGPAVTFGKLNMTGYKRMKPRRLHKIAGLPEGEGFDPEELEDVRKRLRRTGVFSAITLEEAETLGPGNTMDVNLTVVEDKPRRIGAGFEISNIDGAQISAYWMHRNLLGGGERLRIDAEVSDIGSDNSGRDEEITFRIDRPATITADTTAYVETELAKMREDDYDSDAVTLGLGFTHIPNDDLTIDLGTEYYYERVTDDNGRRIFKVLAFPSSVTWDKRDEPTNAKSGFYLDGEATPFKGFDGTDSGLRLDGEARGYYSILPEDRLTFAGRARAGSVLGSDIQNTPRDYLFYSGGGGTVRGHSYESLGVEEIQGSDGPIKTGGMSIFNASAEIRYQLREKIGVVGFVDYGRVWTEEAWSGDSGWHAGVGAGVRYDTPIGPLRFDIATPLGNGDTDDGVQVYLGLGQAF</sequence>
<evidence type="ECO:0000313" key="8">
    <source>
        <dbReference type="EMBL" id="SES77259.1"/>
    </source>
</evidence>
<dbReference type="Pfam" id="PF07244">
    <property type="entry name" value="POTRA"/>
    <property type="match status" value="1"/>
</dbReference>
<evidence type="ECO:0000256" key="3">
    <source>
        <dbReference type="ARBA" id="ARBA00022692"/>
    </source>
</evidence>
<evidence type="ECO:0000256" key="2">
    <source>
        <dbReference type="ARBA" id="ARBA00022452"/>
    </source>
</evidence>
<reference evidence="8 9" key="1">
    <citation type="submission" date="2016-10" db="EMBL/GenBank/DDBJ databases">
        <authorList>
            <person name="de Groot N.N."/>
        </authorList>
    </citation>
    <scope>NUCLEOTIDE SEQUENCE [LARGE SCALE GENOMIC DNA]</scope>
    <source>
        <strain evidence="8 9">DSM 17862</strain>
    </source>
</reference>
<dbReference type="Proteomes" id="UP000199180">
    <property type="component" value="Unassembled WGS sequence"/>
</dbReference>
<protein>
    <submittedName>
        <fullName evidence="8">Autotransporter secretion outer membrane protein TamA</fullName>
    </submittedName>
</protein>
<dbReference type="GO" id="GO:0019867">
    <property type="term" value="C:outer membrane"/>
    <property type="evidence" value="ECO:0007669"/>
    <property type="project" value="InterPro"/>
</dbReference>
<keyword evidence="9" id="KW-1185">Reference proteome</keyword>
<dbReference type="PANTHER" id="PTHR12815">
    <property type="entry name" value="SORTING AND ASSEMBLY MACHINERY SAMM50 PROTEIN FAMILY MEMBER"/>
    <property type="match status" value="1"/>
</dbReference>
<feature type="signal peptide" evidence="5">
    <location>
        <begin position="1"/>
        <end position="23"/>
    </location>
</feature>
<gene>
    <name evidence="8" type="ORF">SAMN04489858_101431</name>
</gene>
<keyword evidence="2" id="KW-1134">Transmembrane beta strand</keyword>
<dbReference type="InterPro" id="IPR010827">
    <property type="entry name" value="BamA/TamA_POTRA"/>
</dbReference>
<dbReference type="STRING" id="364199.SAMN04489858_101431"/>
<dbReference type="PANTHER" id="PTHR12815:SF18">
    <property type="entry name" value="SORTING AND ASSEMBLY MACHINERY COMPONENT 50 HOMOLOG"/>
    <property type="match status" value="1"/>
</dbReference>
<accession>A0A1H9Z6Y1</accession>
<feature type="domain" description="Bacterial surface antigen (D15)" evidence="6">
    <location>
        <begin position="318"/>
        <end position="620"/>
    </location>
</feature>
<proteinExistence type="predicted"/>
<name>A0A1H9Z6Y1_9RHOB</name>
<dbReference type="OrthoDB" id="9769707at2"/>
<dbReference type="Pfam" id="PF01103">
    <property type="entry name" value="Omp85"/>
    <property type="match status" value="1"/>
</dbReference>
<evidence type="ECO:0000256" key="1">
    <source>
        <dbReference type="ARBA" id="ARBA00004370"/>
    </source>
</evidence>
<keyword evidence="4" id="KW-0472">Membrane</keyword>
<dbReference type="Gene3D" id="2.40.160.50">
    <property type="entry name" value="membrane protein fhac: a member of the omp85/tpsb transporter family"/>
    <property type="match status" value="1"/>
</dbReference>
<feature type="chain" id="PRO_5011623306" evidence="5">
    <location>
        <begin position="24"/>
        <end position="620"/>
    </location>
</feature>